<dbReference type="Pfam" id="PF00576">
    <property type="entry name" value="Transthyretin"/>
    <property type="match status" value="1"/>
</dbReference>
<name>A0A3E2MWG4_MYCMR</name>
<evidence type="ECO:0000256" key="4">
    <source>
        <dbReference type="ARBA" id="ARBA00011881"/>
    </source>
</evidence>
<comment type="function">
    <text evidence="2">Catalyzes the hydrolysis of 5-hydroxyisourate (HIU) to 2-oxo-4-hydroxy-4-carboxy-5-ureidoimidazoline (OHCU).</text>
</comment>
<feature type="region of interest" description="Disordered" evidence="8">
    <location>
        <begin position="1"/>
        <end position="20"/>
    </location>
</feature>
<dbReference type="NCBIfam" id="TIGR02962">
    <property type="entry name" value="hdxy_isourate"/>
    <property type="match status" value="1"/>
</dbReference>
<evidence type="ECO:0000256" key="5">
    <source>
        <dbReference type="ARBA" id="ARBA00022631"/>
    </source>
</evidence>
<dbReference type="InterPro" id="IPR014306">
    <property type="entry name" value="Hydroxyisourate_hydrolase"/>
</dbReference>
<dbReference type="PANTHER" id="PTHR10395:SF7">
    <property type="entry name" value="5-HYDROXYISOURATE HYDROLASE"/>
    <property type="match status" value="1"/>
</dbReference>
<dbReference type="EC" id="3.5.2.17" evidence="7"/>
<dbReference type="AlphaFoldDB" id="A0A3E2MWG4"/>
<comment type="caution">
    <text evidence="10">The sequence shown here is derived from an EMBL/GenBank/DDBJ whole genome shotgun (WGS) entry which is preliminary data.</text>
</comment>
<dbReference type="InterPro" id="IPR036817">
    <property type="entry name" value="Transthyretin/HIU_hydrolase_sf"/>
</dbReference>
<comment type="subunit">
    <text evidence="4 7">Homotetramer.</text>
</comment>
<dbReference type="InterPro" id="IPR023416">
    <property type="entry name" value="Transthyretin/HIU_hydrolase_d"/>
</dbReference>
<evidence type="ECO:0000313" key="11">
    <source>
        <dbReference type="Proteomes" id="UP000257451"/>
    </source>
</evidence>
<evidence type="ECO:0000256" key="2">
    <source>
        <dbReference type="ARBA" id="ARBA00002704"/>
    </source>
</evidence>
<organism evidence="10 11">
    <name type="scientific">Mycobacterium marinum</name>
    <dbReference type="NCBI Taxonomy" id="1781"/>
    <lineage>
        <taxon>Bacteria</taxon>
        <taxon>Bacillati</taxon>
        <taxon>Actinomycetota</taxon>
        <taxon>Actinomycetes</taxon>
        <taxon>Mycobacteriales</taxon>
        <taxon>Mycobacteriaceae</taxon>
        <taxon>Mycobacterium</taxon>
        <taxon>Mycobacterium ulcerans group</taxon>
    </lineage>
</organism>
<protein>
    <recommendedName>
        <fullName evidence="7">5-hydroxyisourate hydrolase</fullName>
        <shortName evidence="7">HIU hydrolase</shortName>
        <shortName evidence="7">HIUHase</shortName>
        <ecNumber evidence="7">3.5.2.17</ecNumber>
    </recommendedName>
</protein>
<sequence length="86" mass="9196">MELTDAAGTPVASGRTDDDGRIKSLGAALAAGIYRLRFDTGEYFAVSGTAGFYPEVVIAFDLTDVDAHYHVPLLLSPYAYSTYRGS</sequence>
<keyword evidence="5 7" id="KW-0659">Purine metabolism</keyword>
<accession>A0A3E2MWG4</accession>
<dbReference type="CDD" id="cd05822">
    <property type="entry name" value="TLP_HIUase"/>
    <property type="match status" value="1"/>
</dbReference>
<evidence type="ECO:0000256" key="7">
    <source>
        <dbReference type="RuleBase" id="RU361270"/>
    </source>
</evidence>
<comment type="catalytic activity">
    <reaction evidence="1 7">
        <text>5-hydroxyisourate + H2O = 5-hydroxy-2-oxo-4-ureido-2,5-dihydro-1H-imidazole-5-carboxylate + H(+)</text>
        <dbReference type="Rhea" id="RHEA:23736"/>
        <dbReference type="ChEBI" id="CHEBI:15377"/>
        <dbReference type="ChEBI" id="CHEBI:15378"/>
        <dbReference type="ChEBI" id="CHEBI:18072"/>
        <dbReference type="ChEBI" id="CHEBI:58639"/>
        <dbReference type="EC" id="3.5.2.17"/>
    </reaction>
</comment>
<dbReference type="Proteomes" id="UP000257451">
    <property type="component" value="Unassembled WGS sequence"/>
</dbReference>
<feature type="domain" description="Transthyretin/hydroxyisourate hydrolase" evidence="9">
    <location>
        <begin position="8"/>
        <end position="85"/>
    </location>
</feature>
<dbReference type="SUPFAM" id="SSF49472">
    <property type="entry name" value="Transthyretin (synonym: prealbumin)"/>
    <property type="match status" value="1"/>
</dbReference>
<evidence type="ECO:0000256" key="3">
    <source>
        <dbReference type="ARBA" id="ARBA00009850"/>
    </source>
</evidence>
<dbReference type="GO" id="GO:0006144">
    <property type="term" value="P:purine nucleobase metabolic process"/>
    <property type="evidence" value="ECO:0007669"/>
    <property type="project" value="UniProtKB-KW"/>
</dbReference>
<keyword evidence="6 7" id="KW-0378">Hydrolase</keyword>
<reference evidence="10 11" key="1">
    <citation type="journal article" date="2018" name="Sci. Rep.">
        <title>Extensive genomic diversity among Mycobacterium marinum strains revealed by whole genome sequencing.</title>
        <authorList>
            <person name="Das S."/>
            <person name="Pettersson B.M."/>
            <person name="Behra P.R."/>
            <person name="Mallick A."/>
            <person name="Cheramie M."/>
            <person name="Ramesh M."/>
            <person name="Shirreff L."/>
            <person name="DuCote T."/>
            <person name="Dasgupta S."/>
            <person name="Ennis D.G."/>
            <person name="Kirsebom L.A."/>
        </authorList>
    </citation>
    <scope>NUCLEOTIDE SEQUENCE [LARGE SCALE GENOMIC DNA]</scope>
    <source>
        <strain evidence="10 11">Davis1</strain>
    </source>
</reference>
<evidence type="ECO:0000259" key="9">
    <source>
        <dbReference type="Pfam" id="PF00576"/>
    </source>
</evidence>
<evidence type="ECO:0000256" key="1">
    <source>
        <dbReference type="ARBA" id="ARBA00001043"/>
    </source>
</evidence>
<gene>
    <name evidence="10" type="primary">hiuH</name>
    <name evidence="10" type="ORF">DAVIS_02383</name>
</gene>
<evidence type="ECO:0000256" key="8">
    <source>
        <dbReference type="SAM" id="MobiDB-lite"/>
    </source>
</evidence>
<evidence type="ECO:0000256" key="6">
    <source>
        <dbReference type="ARBA" id="ARBA00022801"/>
    </source>
</evidence>
<proteinExistence type="inferred from homology"/>
<comment type="similarity">
    <text evidence="3 7">Belongs to the transthyretin family. 5-hydroxyisourate hydrolase subfamily.</text>
</comment>
<dbReference type="EMBL" id="PEDF01000075">
    <property type="protein sequence ID" value="RFZ41730.1"/>
    <property type="molecule type" value="Genomic_DNA"/>
</dbReference>
<evidence type="ECO:0000313" key="10">
    <source>
        <dbReference type="EMBL" id="RFZ41730.1"/>
    </source>
</evidence>
<dbReference type="GO" id="GO:0033971">
    <property type="term" value="F:hydroxyisourate hydrolase activity"/>
    <property type="evidence" value="ECO:0007669"/>
    <property type="project" value="UniProtKB-EC"/>
</dbReference>
<dbReference type="Gene3D" id="2.60.40.180">
    <property type="entry name" value="Transthyretin/hydroxyisourate hydrolase domain"/>
    <property type="match status" value="1"/>
</dbReference>
<dbReference type="PANTHER" id="PTHR10395">
    <property type="entry name" value="URICASE AND TRANSTHYRETIN-RELATED"/>
    <property type="match status" value="1"/>
</dbReference>